<proteinExistence type="predicted"/>
<keyword evidence="3" id="KW-1185">Reference proteome</keyword>
<reference evidence="2 3" key="1">
    <citation type="submission" date="2019-09" db="EMBL/GenBank/DDBJ databases">
        <title>FDA dAtabase for Regulatory Grade micrObial Sequences (FDA-ARGOS): Supporting development and validation of Infectious Disease Dx tests.</title>
        <authorList>
            <person name="Sciortino C."/>
            <person name="Tallon L."/>
            <person name="Sadzewicz L."/>
            <person name="Vavikolanu K."/>
            <person name="Mehta A."/>
            <person name="Aluvathingal J."/>
            <person name="Nadendla S."/>
            <person name="Nandy P."/>
            <person name="Geyer C."/>
            <person name="Yan Y."/>
            <person name="Sichtig H."/>
        </authorList>
    </citation>
    <scope>NUCLEOTIDE SEQUENCE [LARGE SCALE GENOMIC DNA]</scope>
    <source>
        <strain evidence="2 3">FDAARGOS_636</strain>
    </source>
</reference>
<feature type="compositionally biased region" description="Polar residues" evidence="1">
    <location>
        <begin position="35"/>
        <end position="55"/>
    </location>
</feature>
<gene>
    <name evidence="2" type="ORF">FOB44_00260</name>
</gene>
<feature type="region of interest" description="Disordered" evidence="1">
    <location>
        <begin position="24"/>
        <end position="55"/>
    </location>
</feature>
<accession>A0ABX6KKI9</accession>
<dbReference type="EMBL" id="CP050995">
    <property type="protein sequence ID" value="QIY89170.1"/>
    <property type="molecule type" value="Genomic_DNA"/>
</dbReference>
<dbReference type="Proteomes" id="UP000501570">
    <property type="component" value="Chromosome"/>
</dbReference>
<evidence type="ECO:0000313" key="2">
    <source>
        <dbReference type="EMBL" id="QIY89170.1"/>
    </source>
</evidence>
<dbReference type="RefSeq" id="WP_168237225.1">
    <property type="nucleotide sequence ID" value="NZ_CP050995.1"/>
</dbReference>
<organism evidence="2 3">
    <name type="scientific">Chryseobacterium gallinarum</name>
    <dbReference type="NCBI Taxonomy" id="1324352"/>
    <lineage>
        <taxon>Bacteria</taxon>
        <taxon>Pseudomonadati</taxon>
        <taxon>Bacteroidota</taxon>
        <taxon>Flavobacteriia</taxon>
        <taxon>Flavobacteriales</taxon>
        <taxon>Weeksellaceae</taxon>
        <taxon>Chryseobacterium group</taxon>
        <taxon>Chryseobacterium</taxon>
    </lineage>
</organism>
<evidence type="ECO:0000313" key="3">
    <source>
        <dbReference type="Proteomes" id="UP000501570"/>
    </source>
</evidence>
<name>A0ABX6KKI9_CHRGL</name>
<sequence length="55" mass="5967">MKKFPLMFIPGSWKPLQTGGRVSSKAHKIPFSPPGLQNSRQLAGTHSSAAFSLQD</sequence>
<protein>
    <submittedName>
        <fullName evidence="2">Uncharacterized protein</fullName>
    </submittedName>
</protein>
<evidence type="ECO:0000256" key="1">
    <source>
        <dbReference type="SAM" id="MobiDB-lite"/>
    </source>
</evidence>